<proteinExistence type="predicted"/>
<comment type="caution">
    <text evidence="2">The sequence shown here is derived from an EMBL/GenBank/DDBJ whole genome shotgun (WGS) entry which is preliminary data.</text>
</comment>
<reference evidence="2" key="1">
    <citation type="submission" date="2019-07" db="EMBL/GenBank/DDBJ databases">
        <title>Whole genome shotgun sequence of Lactobacillus kefiri NBRC 15888.</title>
        <authorList>
            <person name="Hosoyama A."/>
            <person name="Uohara A."/>
            <person name="Ohji S."/>
            <person name="Ichikawa N."/>
        </authorList>
    </citation>
    <scope>NUCLEOTIDE SEQUENCE [LARGE SCALE GENOMIC DNA]</scope>
    <source>
        <strain evidence="2">NBRC 15888</strain>
    </source>
</reference>
<sequence>MKTPDFQLGLYLYLACLELHDILIVSLVGWLSFTARQPYVGRFPRCQFID</sequence>
<keyword evidence="1" id="KW-0812">Transmembrane</keyword>
<organism evidence="2 3">
    <name type="scientific">Lentilactobacillus kefiri</name>
    <name type="common">Lactobacillus kefiri</name>
    <dbReference type="NCBI Taxonomy" id="33962"/>
    <lineage>
        <taxon>Bacteria</taxon>
        <taxon>Bacillati</taxon>
        <taxon>Bacillota</taxon>
        <taxon>Bacilli</taxon>
        <taxon>Lactobacillales</taxon>
        <taxon>Lactobacillaceae</taxon>
        <taxon>Lentilactobacillus</taxon>
    </lineage>
</organism>
<feature type="transmembrane region" description="Helical" evidence="1">
    <location>
        <begin position="12"/>
        <end position="33"/>
    </location>
</feature>
<accession>A0A511DUY0</accession>
<protein>
    <submittedName>
        <fullName evidence="2">Uncharacterized protein</fullName>
    </submittedName>
</protein>
<keyword evidence="1" id="KW-0472">Membrane</keyword>
<dbReference type="EMBL" id="BJVK01000003">
    <property type="protein sequence ID" value="GEL27594.1"/>
    <property type="molecule type" value="Genomic_DNA"/>
</dbReference>
<name>A0A511DUY0_LENKE</name>
<evidence type="ECO:0000313" key="3">
    <source>
        <dbReference type="Proteomes" id="UP000321893"/>
    </source>
</evidence>
<keyword evidence="3" id="KW-1185">Reference proteome</keyword>
<dbReference type="Proteomes" id="UP000321893">
    <property type="component" value="Unassembled WGS sequence"/>
</dbReference>
<keyword evidence="1" id="KW-1133">Transmembrane helix</keyword>
<evidence type="ECO:0000256" key="1">
    <source>
        <dbReference type="SAM" id="Phobius"/>
    </source>
</evidence>
<gene>
    <name evidence="2" type="ORF">LKE01_04140</name>
</gene>
<evidence type="ECO:0000313" key="2">
    <source>
        <dbReference type="EMBL" id="GEL27594.1"/>
    </source>
</evidence>
<dbReference type="AlphaFoldDB" id="A0A511DUY0"/>